<dbReference type="RefSeq" id="WP_380672444.1">
    <property type="nucleotide sequence ID" value="NZ_JBHTCJ010000017.1"/>
</dbReference>
<keyword evidence="2" id="KW-0812">Transmembrane</keyword>
<dbReference type="Pfam" id="PF19609">
    <property type="entry name" value="DUF6114"/>
    <property type="match status" value="1"/>
</dbReference>
<evidence type="ECO:0000313" key="3">
    <source>
        <dbReference type="EMBL" id="MFC7344551.1"/>
    </source>
</evidence>
<dbReference type="InterPro" id="IPR046096">
    <property type="entry name" value="DUF6114"/>
</dbReference>
<keyword evidence="4" id="KW-1185">Reference proteome</keyword>
<comment type="caution">
    <text evidence="3">The sequence shown here is derived from an EMBL/GenBank/DDBJ whole genome shotgun (WGS) entry which is preliminary data.</text>
</comment>
<feature type="region of interest" description="Disordered" evidence="1">
    <location>
        <begin position="126"/>
        <end position="153"/>
    </location>
</feature>
<keyword evidence="2" id="KW-1133">Transmembrane helix</keyword>
<evidence type="ECO:0000313" key="4">
    <source>
        <dbReference type="Proteomes" id="UP001596504"/>
    </source>
</evidence>
<dbReference type="EMBL" id="JBHTCJ010000017">
    <property type="protein sequence ID" value="MFC7344551.1"/>
    <property type="molecule type" value="Genomic_DNA"/>
</dbReference>
<organism evidence="3 4">
    <name type="scientific">Saccharopolyspora griseoalba</name>
    <dbReference type="NCBI Taxonomy" id="1431848"/>
    <lineage>
        <taxon>Bacteria</taxon>
        <taxon>Bacillati</taxon>
        <taxon>Actinomycetota</taxon>
        <taxon>Actinomycetes</taxon>
        <taxon>Pseudonocardiales</taxon>
        <taxon>Pseudonocardiaceae</taxon>
        <taxon>Saccharopolyspora</taxon>
    </lineage>
</organism>
<sequence>MGSTVTGWWARVQAWRRARPFAAGVCTIAAGLVLLAPPYAALQIGQVSIALQTLGGSASLVLGLALIACGLAMWTRPGSWPAPWLTLVLALAAVPAANLGALLIGTSLGMVGFALAVAWAPAPVADPAPEQPDAGPAQAEPRTEPIAMVGGHR</sequence>
<keyword evidence="2" id="KW-0472">Membrane</keyword>
<dbReference type="Proteomes" id="UP001596504">
    <property type="component" value="Unassembled WGS sequence"/>
</dbReference>
<name>A0ABW2LPR4_9PSEU</name>
<accession>A0ABW2LPR4</accession>
<protein>
    <submittedName>
        <fullName evidence="3">DUF6114 domain-containing protein</fullName>
    </submittedName>
</protein>
<feature type="transmembrane region" description="Helical" evidence="2">
    <location>
        <begin position="87"/>
        <end position="120"/>
    </location>
</feature>
<reference evidence="4" key="1">
    <citation type="journal article" date="2019" name="Int. J. Syst. Evol. Microbiol.">
        <title>The Global Catalogue of Microorganisms (GCM) 10K type strain sequencing project: providing services to taxonomists for standard genome sequencing and annotation.</title>
        <authorList>
            <consortium name="The Broad Institute Genomics Platform"/>
            <consortium name="The Broad Institute Genome Sequencing Center for Infectious Disease"/>
            <person name="Wu L."/>
            <person name="Ma J."/>
        </authorList>
    </citation>
    <scope>NUCLEOTIDE SEQUENCE [LARGE SCALE GENOMIC DNA]</scope>
    <source>
        <strain evidence="4">WLHS5</strain>
    </source>
</reference>
<proteinExistence type="predicted"/>
<feature type="transmembrane region" description="Helical" evidence="2">
    <location>
        <begin position="21"/>
        <end position="42"/>
    </location>
</feature>
<evidence type="ECO:0000256" key="1">
    <source>
        <dbReference type="SAM" id="MobiDB-lite"/>
    </source>
</evidence>
<gene>
    <name evidence="3" type="ORF">ACFQRI_24355</name>
</gene>
<feature type="transmembrane region" description="Helical" evidence="2">
    <location>
        <begin position="54"/>
        <end position="75"/>
    </location>
</feature>
<evidence type="ECO:0000256" key="2">
    <source>
        <dbReference type="SAM" id="Phobius"/>
    </source>
</evidence>